<dbReference type="InterPro" id="IPR013976">
    <property type="entry name" value="HDOD"/>
</dbReference>
<feature type="domain" description="HDOD" evidence="1">
    <location>
        <begin position="23"/>
        <end position="210"/>
    </location>
</feature>
<dbReference type="OrthoDB" id="598113at2"/>
<gene>
    <name evidence="2" type="ORF">REIFOR_02233</name>
</gene>
<dbReference type="Proteomes" id="UP000229757">
    <property type="component" value="Chromosome"/>
</dbReference>
<dbReference type="PANTHER" id="PTHR33525:SF3">
    <property type="entry name" value="RIBONUCLEASE Y"/>
    <property type="match status" value="1"/>
</dbReference>
<dbReference type="InterPro" id="IPR052340">
    <property type="entry name" value="RNase_Y/CdgJ"/>
</dbReference>
<dbReference type="SUPFAM" id="SSF109604">
    <property type="entry name" value="HD-domain/PDEase-like"/>
    <property type="match status" value="1"/>
</dbReference>
<keyword evidence="3" id="KW-1185">Reference proteome</keyword>
<protein>
    <submittedName>
        <fullName evidence="2">Metal-dependent phosphohydrolase, HDOD family</fullName>
    </submittedName>
</protein>
<organism evidence="2 3">
    <name type="scientific">Reinekea forsetii</name>
    <dbReference type="NCBI Taxonomy" id="1336806"/>
    <lineage>
        <taxon>Bacteria</taxon>
        <taxon>Pseudomonadati</taxon>
        <taxon>Pseudomonadota</taxon>
        <taxon>Gammaproteobacteria</taxon>
        <taxon>Oceanospirillales</taxon>
        <taxon>Saccharospirillaceae</taxon>
        <taxon>Reinekea</taxon>
    </lineage>
</organism>
<dbReference type="RefSeq" id="WP_100257630.1">
    <property type="nucleotide sequence ID" value="NZ_CP011797.1"/>
</dbReference>
<proteinExistence type="predicted"/>
<evidence type="ECO:0000259" key="1">
    <source>
        <dbReference type="PROSITE" id="PS51833"/>
    </source>
</evidence>
<name>A0A2K8KXS3_9GAMM</name>
<evidence type="ECO:0000313" key="2">
    <source>
        <dbReference type="EMBL" id="ATX77366.1"/>
    </source>
</evidence>
<evidence type="ECO:0000313" key="3">
    <source>
        <dbReference type="Proteomes" id="UP000229757"/>
    </source>
</evidence>
<dbReference type="PROSITE" id="PS51833">
    <property type="entry name" value="HDOD"/>
    <property type="match status" value="1"/>
</dbReference>
<dbReference type="Pfam" id="PF08668">
    <property type="entry name" value="HDOD"/>
    <property type="match status" value="1"/>
</dbReference>
<dbReference type="GO" id="GO:0016787">
    <property type="term" value="F:hydrolase activity"/>
    <property type="evidence" value="ECO:0007669"/>
    <property type="project" value="UniProtKB-KW"/>
</dbReference>
<dbReference type="KEGG" id="rfo:REIFOR_02233"/>
<accession>A0A2K8KXS3</accession>
<dbReference type="PANTHER" id="PTHR33525">
    <property type="match status" value="1"/>
</dbReference>
<dbReference type="AlphaFoldDB" id="A0A2K8KXS3"/>
<reference evidence="2 3" key="1">
    <citation type="journal article" date="2017" name="Environ. Microbiol.">
        <title>Genomic and physiological analyses of 'Reinekea forsetii' reveal a versatile opportunistic lifestyle during spring algae blooms.</title>
        <authorList>
            <person name="Avci B."/>
            <person name="Hahnke R.L."/>
            <person name="Chafee M."/>
            <person name="Fischer T."/>
            <person name="Gruber-Vodicka H."/>
            <person name="Tegetmeyer H.E."/>
            <person name="Harder J."/>
            <person name="Fuchs B.M."/>
            <person name="Amann R.I."/>
            <person name="Teeling H."/>
        </authorList>
    </citation>
    <scope>NUCLEOTIDE SEQUENCE [LARGE SCALE GENOMIC DNA]</scope>
    <source>
        <strain evidence="2 3">Hel1_31_D35</strain>
    </source>
</reference>
<keyword evidence="2" id="KW-0378">Hydrolase</keyword>
<dbReference type="Gene3D" id="1.10.3210.10">
    <property type="entry name" value="Hypothetical protein af1432"/>
    <property type="match status" value="1"/>
</dbReference>
<sequence>MSYLVETIANDILAALQNDRLTLPSLPEVALKVRDVAECDNSTILNLTEIIAQDAALSARIIRVVNSPLLRAPQEVNDLTVAVSRLGMHYTSNLAIGLAMEQMFQATSEMIEKRLRALWQLTGQVSNWATVLATHCHLVPPDEALLAGLVHRLGALPILAYAEARDDLIQDNITLGKVIDRLHGPLGSAILEKWSFPQKLADVPRLYRKISRASSVPDPAGLITLANLIHNRDRHIGWGLQNWEELSLFKTFNLPTDKKDPLYAQLAIRVAQSSSAFF</sequence>
<dbReference type="EMBL" id="CP011797">
    <property type="protein sequence ID" value="ATX77366.1"/>
    <property type="molecule type" value="Genomic_DNA"/>
</dbReference>